<dbReference type="InterPro" id="IPR047708">
    <property type="entry name" value="CD1871A-like"/>
</dbReference>
<protein>
    <recommendedName>
        <fullName evidence="3">Thioredoxin</fullName>
    </recommendedName>
</protein>
<dbReference type="STRING" id="398512.Bccel_5511"/>
<proteinExistence type="predicted"/>
<dbReference type="Proteomes" id="UP000036923">
    <property type="component" value="Unassembled WGS sequence"/>
</dbReference>
<evidence type="ECO:0000313" key="2">
    <source>
        <dbReference type="Proteomes" id="UP000036923"/>
    </source>
</evidence>
<sequence length="44" mass="4885" precursor="true">MKKLIRISLLIISITFIAYGISSGEMKQVFRKAILICLECIGIG</sequence>
<comment type="caution">
    <text evidence="1">The sequence shown here is derived from an EMBL/GenBank/DDBJ whole genome shotgun (WGS) entry which is preliminary data.</text>
</comment>
<gene>
    <name evidence="1" type="ORF">Bccel_5511</name>
</gene>
<dbReference type="RefSeq" id="WP_276326171.1">
    <property type="nucleotide sequence ID" value="NZ_JQKC01000038.1"/>
</dbReference>
<dbReference type="NCBIfam" id="NF040920">
    <property type="entry name" value="CD1871A_fam"/>
    <property type="match status" value="1"/>
</dbReference>
<dbReference type="AlphaFoldDB" id="A0A0L6JWY4"/>
<organism evidence="1 2">
    <name type="scientific">Pseudobacteroides cellulosolvens ATCC 35603 = DSM 2933</name>
    <dbReference type="NCBI Taxonomy" id="398512"/>
    <lineage>
        <taxon>Bacteria</taxon>
        <taxon>Bacillati</taxon>
        <taxon>Bacillota</taxon>
        <taxon>Clostridia</taxon>
        <taxon>Eubacteriales</taxon>
        <taxon>Oscillospiraceae</taxon>
        <taxon>Pseudobacteroides</taxon>
    </lineage>
</organism>
<evidence type="ECO:0000313" key="1">
    <source>
        <dbReference type="EMBL" id="KNY30234.1"/>
    </source>
</evidence>
<reference evidence="2" key="1">
    <citation type="submission" date="2015-07" db="EMBL/GenBank/DDBJ databases">
        <title>Near-Complete Genome Sequence of the Cellulolytic Bacterium Bacteroides (Pseudobacteroides) cellulosolvens ATCC 35603.</title>
        <authorList>
            <person name="Dassa B."/>
            <person name="Utturkar S.M."/>
            <person name="Klingeman D.M."/>
            <person name="Hurt R.A."/>
            <person name="Keller M."/>
            <person name="Xu J."/>
            <person name="Reddy Y.H.K."/>
            <person name="Borovok I."/>
            <person name="Grinberg I.R."/>
            <person name="Lamed R."/>
            <person name="Zhivin O."/>
            <person name="Bayer E.A."/>
            <person name="Brown S.D."/>
        </authorList>
    </citation>
    <scope>NUCLEOTIDE SEQUENCE [LARGE SCALE GENOMIC DNA]</scope>
    <source>
        <strain evidence="2">DSM 2933</strain>
    </source>
</reference>
<keyword evidence="2" id="KW-1185">Reference proteome</keyword>
<dbReference type="EMBL" id="LGTC01000001">
    <property type="protein sequence ID" value="KNY30234.1"/>
    <property type="molecule type" value="Genomic_DNA"/>
</dbReference>
<name>A0A0L6JWY4_9FIRM</name>
<accession>A0A0L6JWY4</accession>
<evidence type="ECO:0008006" key="3">
    <source>
        <dbReference type="Google" id="ProtNLM"/>
    </source>
</evidence>